<keyword evidence="4" id="KW-0274">FAD</keyword>
<accession>T0ZYZ7</accession>
<dbReference type="FunFam" id="1.20.140.10:FF:000011">
    <property type="entry name" value="Medium-chain specific acyl-CoA dehydrogenase, mitochondrial"/>
    <property type="match status" value="1"/>
</dbReference>
<keyword evidence="3" id="KW-0285">Flavoprotein</keyword>
<dbReference type="PANTHER" id="PTHR43884">
    <property type="entry name" value="ACYL-COA DEHYDROGENASE"/>
    <property type="match status" value="1"/>
</dbReference>
<dbReference type="PROSITE" id="PS00072">
    <property type="entry name" value="ACYL_COA_DH_1"/>
    <property type="match status" value="1"/>
</dbReference>
<dbReference type="GO" id="GO:0050660">
    <property type="term" value="F:flavin adenine dinucleotide binding"/>
    <property type="evidence" value="ECO:0007669"/>
    <property type="project" value="InterPro"/>
</dbReference>
<evidence type="ECO:0000256" key="1">
    <source>
        <dbReference type="ARBA" id="ARBA00001974"/>
    </source>
</evidence>
<dbReference type="Pfam" id="PF00441">
    <property type="entry name" value="Acyl-CoA_dh_1"/>
    <property type="match status" value="1"/>
</dbReference>
<dbReference type="InterPro" id="IPR046373">
    <property type="entry name" value="Acyl-CoA_Oxase/DH_mid-dom_sf"/>
</dbReference>
<feature type="domain" description="Acyl-CoA dehydrogenase/oxidase C-terminal" evidence="6">
    <location>
        <begin position="178"/>
        <end position="325"/>
    </location>
</feature>
<dbReference type="Gene3D" id="2.40.110.10">
    <property type="entry name" value="Butyryl-CoA Dehydrogenase, subunit A, domain 2"/>
    <property type="match status" value="1"/>
</dbReference>
<reference evidence="9" key="1">
    <citation type="submission" date="2013-08" db="EMBL/GenBank/DDBJ databases">
        <authorList>
            <person name="Mendez C."/>
            <person name="Richter M."/>
            <person name="Ferrer M."/>
            <person name="Sanchez J."/>
        </authorList>
    </citation>
    <scope>NUCLEOTIDE SEQUENCE</scope>
</reference>
<dbReference type="InterPro" id="IPR009100">
    <property type="entry name" value="AcylCoA_DH/oxidase_NM_dom_sf"/>
</dbReference>
<dbReference type="PROSITE" id="PS00073">
    <property type="entry name" value="ACYL_COA_DH_2"/>
    <property type="match status" value="1"/>
</dbReference>
<dbReference type="AlphaFoldDB" id="T0ZYZ7"/>
<proteinExistence type="inferred from homology"/>
<dbReference type="InterPro" id="IPR006091">
    <property type="entry name" value="Acyl-CoA_Oxase/DH_mid-dom"/>
</dbReference>
<dbReference type="EMBL" id="AUZY01006734">
    <property type="protein sequence ID" value="EQD53441.1"/>
    <property type="molecule type" value="Genomic_DNA"/>
</dbReference>
<dbReference type="PANTHER" id="PTHR43884:SF12">
    <property type="entry name" value="ISOVALERYL-COA DEHYDROGENASE, MITOCHONDRIAL-RELATED"/>
    <property type="match status" value="1"/>
</dbReference>
<reference evidence="9" key="2">
    <citation type="journal article" date="2014" name="ISME J.">
        <title>Microbial stratification in low pH oxic and suboxic macroscopic growths along an acid mine drainage.</title>
        <authorList>
            <person name="Mendez-Garcia C."/>
            <person name="Mesa V."/>
            <person name="Sprenger R.R."/>
            <person name="Richter M."/>
            <person name="Diez M.S."/>
            <person name="Solano J."/>
            <person name="Bargiela R."/>
            <person name="Golyshina O.V."/>
            <person name="Manteca A."/>
            <person name="Ramos J.L."/>
            <person name="Gallego J.R."/>
            <person name="Llorente I."/>
            <person name="Martins Dos Santos V.A."/>
            <person name="Jensen O.N."/>
            <person name="Pelaez A.I."/>
            <person name="Sanchez J."/>
            <person name="Ferrer M."/>
        </authorList>
    </citation>
    <scope>NUCLEOTIDE SEQUENCE</scope>
</reference>
<evidence type="ECO:0000256" key="3">
    <source>
        <dbReference type="ARBA" id="ARBA00022630"/>
    </source>
</evidence>
<gene>
    <name evidence="9" type="ORF">B1B_10244</name>
</gene>
<organism evidence="9">
    <name type="scientific">mine drainage metagenome</name>
    <dbReference type="NCBI Taxonomy" id="410659"/>
    <lineage>
        <taxon>unclassified sequences</taxon>
        <taxon>metagenomes</taxon>
        <taxon>ecological metagenomes</taxon>
    </lineage>
</organism>
<dbReference type="InterPro" id="IPR013786">
    <property type="entry name" value="AcylCoA_DH/ox_N"/>
</dbReference>
<dbReference type="SUPFAM" id="SSF56645">
    <property type="entry name" value="Acyl-CoA dehydrogenase NM domain-like"/>
    <property type="match status" value="1"/>
</dbReference>
<keyword evidence="5" id="KW-0560">Oxidoreductase</keyword>
<dbReference type="GO" id="GO:0003995">
    <property type="term" value="F:acyl-CoA dehydrogenase activity"/>
    <property type="evidence" value="ECO:0007669"/>
    <property type="project" value="InterPro"/>
</dbReference>
<evidence type="ECO:0000256" key="2">
    <source>
        <dbReference type="ARBA" id="ARBA00009347"/>
    </source>
</evidence>
<evidence type="ECO:0000256" key="4">
    <source>
        <dbReference type="ARBA" id="ARBA00022827"/>
    </source>
</evidence>
<dbReference type="Pfam" id="PF02771">
    <property type="entry name" value="Acyl-CoA_dh_N"/>
    <property type="match status" value="1"/>
</dbReference>
<dbReference type="InterPro" id="IPR009075">
    <property type="entry name" value="AcylCo_DH/oxidase_C"/>
</dbReference>
<feature type="domain" description="Acyl-CoA oxidase/dehydrogenase middle" evidence="7">
    <location>
        <begin position="71"/>
        <end position="165"/>
    </location>
</feature>
<comment type="cofactor">
    <cofactor evidence="1">
        <name>FAD</name>
        <dbReference type="ChEBI" id="CHEBI:57692"/>
    </cofactor>
</comment>
<sequence>MNLNVPAEYGGSGLPLLDQCLITEELASACGGMTTSILANCLALQPINLGGSPEQRERFLKPFCSEYRLASFALTEPGGGSDAGALKTRAIREGDSYLLTGQKCFITNAPQASLYTVFATVDPEKKHAGITAFVVPRETPGVSLGREEDKLGQRASSTATVTLERARVPLQNRLGGEGEGFKLAMATLDSTRTPIGALAVGIARAALEHASRYALQRSSFGVPIAQHQAIATKLGTMVQELEASRLLTWLSAWMVDQGKRATLESSVAKCYASDAAMHICDEAIQIFGGYGYMRDYPVEKLLRDAKLCQIYEGANEIQRLVIAREYH</sequence>
<evidence type="ECO:0000313" key="9">
    <source>
        <dbReference type="EMBL" id="EQD53441.1"/>
    </source>
</evidence>
<evidence type="ECO:0000259" key="8">
    <source>
        <dbReference type="Pfam" id="PF02771"/>
    </source>
</evidence>
<feature type="domain" description="Acyl-CoA dehydrogenase/oxidase N-terminal" evidence="8">
    <location>
        <begin position="1"/>
        <end position="65"/>
    </location>
</feature>
<dbReference type="InterPro" id="IPR006089">
    <property type="entry name" value="Acyl-CoA_DH_CS"/>
</dbReference>
<comment type="caution">
    <text evidence="9">The sequence shown here is derived from an EMBL/GenBank/DDBJ whole genome shotgun (WGS) entry which is preliminary data.</text>
</comment>
<comment type="similarity">
    <text evidence="2">Belongs to the acyl-CoA dehydrogenase family.</text>
</comment>
<evidence type="ECO:0000259" key="7">
    <source>
        <dbReference type="Pfam" id="PF02770"/>
    </source>
</evidence>
<dbReference type="Pfam" id="PF02770">
    <property type="entry name" value="Acyl-CoA_dh_M"/>
    <property type="match status" value="1"/>
</dbReference>
<dbReference type="FunFam" id="2.40.110.10:FF:000001">
    <property type="entry name" value="Acyl-CoA dehydrogenase, mitochondrial"/>
    <property type="match status" value="1"/>
</dbReference>
<dbReference type="InterPro" id="IPR037069">
    <property type="entry name" value="AcylCoA_DH/ox_N_sf"/>
</dbReference>
<dbReference type="Gene3D" id="1.20.140.10">
    <property type="entry name" value="Butyryl-CoA Dehydrogenase, subunit A, domain 3"/>
    <property type="match status" value="1"/>
</dbReference>
<dbReference type="SUPFAM" id="SSF47203">
    <property type="entry name" value="Acyl-CoA dehydrogenase C-terminal domain-like"/>
    <property type="match status" value="1"/>
</dbReference>
<evidence type="ECO:0000259" key="6">
    <source>
        <dbReference type="Pfam" id="PF00441"/>
    </source>
</evidence>
<dbReference type="InterPro" id="IPR036250">
    <property type="entry name" value="AcylCo_DH-like_C"/>
</dbReference>
<name>T0ZYZ7_9ZZZZ</name>
<evidence type="ECO:0000256" key="5">
    <source>
        <dbReference type="ARBA" id="ARBA00023002"/>
    </source>
</evidence>
<protein>
    <submittedName>
        <fullName evidence="9">Acyl-CoA dehydrogenase domain protein</fullName>
    </submittedName>
</protein>
<dbReference type="Gene3D" id="1.10.540.10">
    <property type="entry name" value="Acyl-CoA dehydrogenase/oxidase, N-terminal domain"/>
    <property type="match status" value="1"/>
</dbReference>